<dbReference type="GO" id="GO:0005524">
    <property type="term" value="F:ATP binding"/>
    <property type="evidence" value="ECO:0007669"/>
    <property type="project" value="UniProtKB-KW"/>
</dbReference>
<dbReference type="InterPro" id="IPR050773">
    <property type="entry name" value="CbxX/CfxQ_RuBisCO_ESX"/>
</dbReference>
<dbReference type="STRING" id="53376.BST25_22555"/>
<comment type="similarity">
    <text evidence="1">Belongs to the CbxX/CfxQ family.</text>
</comment>
<evidence type="ECO:0000313" key="4">
    <source>
        <dbReference type="EMBL" id="ORA67731.1"/>
    </source>
</evidence>
<evidence type="ECO:0000256" key="3">
    <source>
        <dbReference type="ARBA" id="ARBA00022840"/>
    </source>
</evidence>
<evidence type="ECO:0000256" key="1">
    <source>
        <dbReference type="ARBA" id="ARBA00010378"/>
    </source>
</evidence>
<dbReference type="EMBL" id="MVHR01000060">
    <property type="protein sequence ID" value="ORA67731.1"/>
    <property type="molecule type" value="Genomic_DNA"/>
</dbReference>
<dbReference type="GO" id="GO:0016887">
    <property type="term" value="F:ATP hydrolysis activity"/>
    <property type="evidence" value="ECO:0007669"/>
    <property type="project" value="InterPro"/>
</dbReference>
<evidence type="ECO:0000313" key="5">
    <source>
        <dbReference type="Proteomes" id="UP000192566"/>
    </source>
</evidence>
<organism evidence="4 5">
    <name type="scientific">Mycobacterium heidelbergense</name>
    <dbReference type="NCBI Taxonomy" id="53376"/>
    <lineage>
        <taxon>Bacteria</taxon>
        <taxon>Bacillati</taxon>
        <taxon>Actinomycetota</taxon>
        <taxon>Actinomycetes</taxon>
        <taxon>Mycobacteriales</taxon>
        <taxon>Mycobacteriaceae</taxon>
        <taxon>Mycobacterium</taxon>
        <taxon>Mycobacterium simiae complex</taxon>
    </lineage>
</organism>
<dbReference type="Gene3D" id="3.40.50.300">
    <property type="entry name" value="P-loop containing nucleotide triphosphate hydrolases"/>
    <property type="match status" value="1"/>
</dbReference>
<keyword evidence="2" id="KW-0547">Nucleotide-binding</keyword>
<dbReference type="InterPro" id="IPR003959">
    <property type="entry name" value="ATPase_AAA_core"/>
</dbReference>
<sequence>MRANPAQRRWKTTPVLGGMARSAWDLVAEVPMSNVNSTAAALALAEDWCRPGAYAGTALACERREVLDWAQARIDELIGLAEAKEHFRVWRTALEAGRYGVEPGGAVRENHLVFLGAPGTAKKTFARVMGEVLFGWGMITRPEVTVVSAADIAVDGPSGSASSRMQQVCARARGGVLFIDEAYQLAPDTDDDPCGGIEAIYALLTCMAAYRDELVVILAGYARPMRDFLTVHAGLAARFPFTVTFASYTPADMVGIGRRFAAKERLVVHDAAWDLLGEEVIRLQSIPHGNGTLLDAAGNAHYVHEVIGACQRARVRRLHRRAPNRRDLRQLVRTDPRVLQVNATDMGRAITASRPATAISAYQRLFPNTQTQETPTPSETG</sequence>
<accession>A0A1X0D5P1</accession>
<dbReference type="CDD" id="cd00009">
    <property type="entry name" value="AAA"/>
    <property type="match status" value="1"/>
</dbReference>
<reference evidence="4 5" key="1">
    <citation type="submission" date="2017-02" db="EMBL/GenBank/DDBJ databases">
        <title>The new phylogeny of genus Mycobacterium.</title>
        <authorList>
            <person name="Tortoli E."/>
            <person name="Trovato A."/>
            <person name="Cirillo D.M."/>
        </authorList>
    </citation>
    <scope>NUCLEOTIDE SEQUENCE [LARGE SCALE GENOMIC DNA]</scope>
    <source>
        <strain evidence="4 5">DSM 44471</strain>
    </source>
</reference>
<dbReference type="PRINTS" id="PR00819">
    <property type="entry name" value="CBXCFQXSUPER"/>
</dbReference>
<comment type="caution">
    <text evidence="4">The sequence shown here is derived from an EMBL/GenBank/DDBJ whole genome shotgun (WGS) entry which is preliminary data.</text>
</comment>
<dbReference type="AlphaFoldDB" id="A0A1X0D5P1"/>
<dbReference type="InterPro" id="IPR027417">
    <property type="entry name" value="P-loop_NTPase"/>
</dbReference>
<gene>
    <name evidence="4" type="ORF">BST25_22555</name>
</gene>
<keyword evidence="5" id="KW-1185">Reference proteome</keyword>
<dbReference type="PANTHER" id="PTHR43392:SF2">
    <property type="entry name" value="AAA-TYPE ATPASE FAMILY PROTEIN _ ANKYRIN REPEAT FAMILY PROTEIN"/>
    <property type="match status" value="1"/>
</dbReference>
<dbReference type="InterPro" id="IPR000641">
    <property type="entry name" value="CbxX/CfxQ"/>
</dbReference>
<dbReference type="Gene3D" id="1.10.8.60">
    <property type="match status" value="1"/>
</dbReference>
<keyword evidence="3" id="KW-0067">ATP-binding</keyword>
<proteinExistence type="inferred from homology"/>
<dbReference type="Pfam" id="PF00004">
    <property type="entry name" value="AAA"/>
    <property type="match status" value="1"/>
</dbReference>
<dbReference type="PANTHER" id="PTHR43392">
    <property type="entry name" value="AAA-TYPE ATPASE FAMILY PROTEIN / ANKYRIN REPEAT FAMILY PROTEIN"/>
    <property type="match status" value="1"/>
</dbReference>
<dbReference type="Proteomes" id="UP000192566">
    <property type="component" value="Unassembled WGS sequence"/>
</dbReference>
<protein>
    <submittedName>
        <fullName evidence="4">Uncharacterized protein</fullName>
    </submittedName>
</protein>
<dbReference type="SUPFAM" id="SSF52540">
    <property type="entry name" value="P-loop containing nucleoside triphosphate hydrolases"/>
    <property type="match status" value="1"/>
</dbReference>
<evidence type="ECO:0000256" key="2">
    <source>
        <dbReference type="ARBA" id="ARBA00022741"/>
    </source>
</evidence>
<name>A0A1X0D5P1_MYCHE</name>